<evidence type="ECO:0000259" key="1">
    <source>
        <dbReference type="Pfam" id="PF07238"/>
    </source>
</evidence>
<dbReference type="Pfam" id="PF07238">
    <property type="entry name" value="PilZ"/>
    <property type="match status" value="1"/>
</dbReference>
<name>A0ABX8ZD01_9SPHN</name>
<gene>
    <name evidence="2" type="ORF">K3166_11745</name>
</gene>
<protein>
    <submittedName>
        <fullName evidence="2">PilZ domain-containing protein</fullName>
    </submittedName>
</protein>
<dbReference type="Gene3D" id="2.40.10.220">
    <property type="entry name" value="predicted glycosyltransferase like domains"/>
    <property type="match status" value="1"/>
</dbReference>
<evidence type="ECO:0000313" key="2">
    <source>
        <dbReference type="EMBL" id="QZD86852.1"/>
    </source>
</evidence>
<evidence type="ECO:0000313" key="3">
    <source>
        <dbReference type="Proteomes" id="UP000824280"/>
    </source>
</evidence>
<feature type="domain" description="PilZ" evidence="1">
    <location>
        <begin position="2"/>
        <end position="86"/>
    </location>
</feature>
<reference evidence="2 3" key="1">
    <citation type="submission" date="2021-08" db="EMBL/GenBank/DDBJ databases">
        <title>Comparative Genomics Analysis of the Genus Qipengyuania Reveals Extensive Genetic Diversity and Metabolic Versatility, Including the Description of Fifteen Novel Species.</title>
        <authorList>
            <person name="Liu Y."/>
        </authorList>
    </citation>
    <scope>NUCLEOTIDE SEQUENCE [LARGE SCALE GENOMIC DNA]</scope>
    <source>
        <strain evidence="2 3">1XM2-8</strain>
    </source>
</reference>
<dbReference type="InterPro" id="IPR009875">
    <property type="entry name" value="PilZ_domain"/>
</dbReference>
<keyword evidence="3" id="KW-1185">Reference proteome</keyword>
<sequence>MERRDAERFDASATIKFRSGANSGTVELRDISVGGCRLADLHEDVVQGDDVTLTLLEGIVTGGFVHWRTEELAGVSFDQPIDDTTLNYFRFAAGIVAADDINVDQFGRPLPPINGRAGSRRN</sequence>
<accession>A0ABX8ZD01</accession>
<organism evidence="2 3">
    <name type="scientific">Qipengyuania psychrotolerans</name>
    <dbReference type="NCBI Taxonomy" id="2867238"/>
    <lineage>
        <taxon>Bacteria</taxon>
        <taxon>Pseudomonadati</taxon>
        <taxon>Pseudomonadota</taxon>
        <taxon>Alphaproteobacteria</taxon>
        <taxon>Sphingomonadales</taxon>
        <taxon>Erythrobacteraceae</taxon>
        <taxon>Qipengyuania</taxon>
    </lineage>
</organism>
<dbReference type="Proteomes" id="UP000824280">
    <property type="component" value="Chromosome"/>
</dbReference>
<dbReference type="SUPFAM" id="SSF141371">
    <property type="entry name" value="PilZ domain-like"/>
    <property type="match status" value="1"/>
</dbReference>
<dbReference type="RefSeq" id="WP_221422393.1">
    <property type="nucleotide sequence ID" value="NZ_CP081297.1"/>
</dbReference>
<proteinExistence type="predicted"/>
<dbReference type="EMBL" id="CP081297">
    <property type="protein sequence ID" value="QZD86852.1"/>
    <property type="molecule type" value="Genomic_DNA"/>
</dbReference>